<evidence type="ECO:0000313" key="5">
    <source>
        <dbReference type="EMBL" id="RDW62495.1"/>
    </source>
</evidence>
<feature type="repeat" description="ANK" evidence="3">
    <location>
        <begin position="948"/>
        <end position="980"/>
    </location>
</feature>
<dbReference type="SUPFAM" id="SSF48403">
    <property type="entry name" value="Ankyrin repeat"/>
    <property type="match status" value="2"/>
</dbReference>
<keyword evidence="6" id="KW-1185">Reference proteome</keyword>
<dbReference type="SMART" id="SM00248">
    <property type="entry name" value="ANK"/>
    <property type="match status" value="9"/>
</dbReference>
<accession>A0A3D8QL06</accession>
<dbReference type="InterPro" id="IPR002110">
    <property type="entry name" value="Ankyrin_rpt"/>
</dbReference>
<dbReference type="PROSITE" id="PS50011">
    <property type="entry name" value="PROTEIN_KINASE_DOM"/>
    <property type="match status" value="1"/>
</dbReference>
<evidence type="ECO:0000256" key="1">
    <source>
        <dbReference type="ARBA" id="ARBA00022737"/>
    </source>
</evidence>
<dbReference type="SUPFAM" id="SSF56112">
    <property type="entry name" value="Protein kinase-like (PK-like)"/>
    <property type="match status" value="1"/>
</dbReference>
<dbReference type="PROSITE" id="PS50088">
    <property type="entry name" value="ANK_REPEAT"/>
    <property type="match status" value="4"/>
</dbReference>
<dbReference type="EMBL" id="PDLN01000017">
    <property type="protein sequence ID" value="RDW62495.1"/>
    <property type="molecule type" value="Genomic_DNA"/>
</dbReference>
<evidence type="ECO:0000313" key="6">
    <source>
        <dbReference type="Proteomes" id="UP000256328"/>
    </source>
</evidence>
<gene>
    <name evidence="5" type="ORF">BP5796_10797</name>
</gene>
<dbReference type="Gene3D" id="1.10.510.10">
    <property type="entry name" value="Transferase(Phosphotransferase) domain 1"/>
    <property type="match status" value="1"/>
</dbReference>
<dbReference type="PROSITE" id="PS50297">
    <property type="entry name" value="ANK_REP_REGION"/>
    <property type="match status" value="4"/>
</dbReference>
<dbReference type="AlphaFoldDB" id="A0A3D8QL06"/>
<keyword evidence="1" id="KW-0677">Repeat</keyword>
<feature type="repeat" description="ANK" evidence="3">
    <location>
        <begin position="637"/>
        <end position="669"/>
    </location>
</feature>
<sequence length="1240" mass="138299">MGDSIFDESSEPSAGAIDISQSVVWTHARSISLRGTGQPEVEPDAESAANVAQNACLLFAKIASDAMLPCVGITDYDTSDPLGTGLSFDVAGMGLSPQVPWYRASLFQSNPTIAVKRIRAGRIHDEATASQLRPLLQSIILELQILTHPSIRQHENIVSCFAAGYQHFSYDNTYLLPLIVLEYTNWTTLDNHELHLQPFGISRTDQINCLVDVARALNFLHKAAITHGDVKGSNVLVYFLPSEAREIVGRERTFIAKITDFGCAHVNDGRDSRLPGLTPLWAAPEASSVIAADLIHKADIYSYGLLVCYVILDQDFSEMFELEGDRLEQVRSLNVLKRNDSLLEYAERALEKKISPKLNLNNILQVLRCTLQKDPSLRTLETIESFLQPKHGKAPKQRLQYNDTLPSKIQPLEKIDDLSLLLSTREDGILYPSKFFDCDWSTQSYIVRNLICEWESNTNSKPRRGHAALELCICYLNGFGVRSNNSKAAEYLGYAVSSQSKQAQHLFYRLQKYLSANFRPNNQTIEWLIDGMSSPGFTSHIAAQDLAAIDMERYLSTETALVSTYRISSCSVGEVLLDFTNLGSLQQAIRLLPTPHNSILTNNQEPLLHAIVACGQIDAAALILNNLNLDMNICNELGETPLIAACQAGDRRMTELLISRGAKYLSNTKAQISPLHYLVRFREEDVDEVTGLLLKAGYPVNMNIENSRSPLYWASSRRALRHVPTGLARNNLPAIKALLKHGAEIYPNGYSKGRLGGAVQRAAMMHNLEQLKVLLNATAPQDASKVGRLLHWILDNKTVTTFERILFTGPDINTTLQELIQCALRYEKDIDKLNGYGESALFFSVAKGNAQTVQNLLKTKCIAQLNAPSGRHMLQPLMLAVSLGVGDLVDTLLKAGANINSTFGKLEETCFHMCSRKSGSIEIAELLFKYTQGSTVKGDRLLDKPRKDGRSPYHLAVYQGHFKLADWYVARGANVEATLYVITWNFSVSRVLPRRRMLGDYHRCERQAQDFLLQQPLPSSYICQPVTILGSLLPYKTEHTMSRLQALLGSPTREKPAFIVSPKFGLNALHFAVAELYESFTEYRSRMDSVTRSVLADAPLAFMLQNFFSPEQVNHADKAGWTALHIAALNSNVQATALLLEAGGNPNLCTKGQWTVLDCAYVARAKWGESPTGILLKKIMPSTAHVENLAWLTIRTDRIIELLERKEAQRKQKSGFLTKMKLMTYSREWSFYTYLDATKS</sequence>
<dbReference type="OrthoDB" id="3253298at2759"/>
<proteinExistence type="predicted"/>
<evidence type="ECO:0000256" key="2">
    <source>
        <dbReference type="ARBA" id="ARBA00023043"/>
    </source>
</evidence>
<organism evidence="5 6">
    <name type="scientific">Coleophoma crateriformis</name>
    <dbReference type="NCBI Taxonomy" id="565419"/>
    <lineage>
        <taxon>Eukaryota</taxon>
        <taxon>Fungi</taxon>
        <taxon>Dikarya</taxon>
        <taxon>Ascomycota</taxon>
        <taxon>Pezizomycotina</taxon>
        <taxon>Leotiomycetes</taxon>
        <taxon>Helotiales</taxon>
        <taxon>Dermateaceae</taxon>
        <taxon>Coleophoma</taxon>
    </lineage>
</organism>
<feature type="repeat" description="ANK" evidence="3">
    <location>
        <begin position="872"/>
        <end position="904"/>
    </location>
</feature>
<dbReference type="PANTHER" id="PTHR24198">
    <property type="entry name" value="ANKYRIN REPEAT AND PROTEIN KINASE DOMAIN-CONTAINING PROTEIN"/>
    <property type="match status" value="1"/>
</dbReference>
<dbReference type="GO" id="GO:0004672">
    <property type="term" value="F:protein kinase activity"/>
    <property type="evidence" value="ECO:0007669"/>
    <property type="project" value="InterPro"/>
</dbReference>
<dbReference type="SMART" id="SM00220">
    <property type="entry name" value="S_TKc"/>
    <property type="match status" value="1"/>
</dbReference>
<feature type="repeat" description="ANK" evidence="3">
    <location>
        <begin position="1119"/>
        <end position="1151"/>
    </location>
</feature>
<dbReference type="GO" id="GO:0005524">
    <property type="term" value="F:ATP binding"/>
    <property type="evidence" value="ECO:0007669"/>
    <property type="project" value="InterPro"/>
</dbReference>
<dbReference type="InterPro" id="IPR011009">
    <property type="entry name" value="Kinase-like_dom_sf"/>
</dbReference>
<dbReference type="Gene3D" id="1.25.40.20">
    <property type="entry name" value="Ankyrin repeat-containing domain"/>
    <property type="match status" value="3"/>
</dbReference>
<dbReference type="InterPro" id="IPR008271">
    <property type="entry name" value="Ser/Thr_kinase_AS"/>
</dbReference>
<dbReference type="InterPro" id="IPR000719">
    <property type="entry name" value="Prot_kinase_dom"/>
</dbReference>
<comment type="caution">
    <text evidence="5">The sequence shown here is derived from an EMBL/GenBank/DDBJ whole genome shotgun (WGS) entry which is preliminary data.</text>
</comment>
<dbReference type="GO" id="GO:0005737">
    <property type="term" value="C:cytoplasm"/>
    <property type="evidence" value="ECO:0007669"/>
    <property type="project" value="TreeGrafter"/>
</dbReference>
<dbReference type="InterPro" id="IPR036770">
    <property type="entry name" value="Ankyrin_rpt-contain_sf"/>
</dbReference>
<protein>
    <recommendedName>
        <fullName evidence="4">Protein kinase domain-containing protein</fullName>
    </recommendedName>
</protein>
<evidence type="ECO:0000259" key="4">
    <source>
        <dbReference type="PROSITE" id="PS50011"/>
    </source>
</evidence>
<keyword evidence="2 3" id="KW-0040">ANK repeat</keyword>
<dbReference type="Pfam" id="PF13637">
    <property type="entry name" value="Ank_4"/>
    <property type="match status" value="1"/>
</dbReference>
<feature type="domain" description="Protein kinase" evidence="4">
    <location>
        <begin position="76"/>
        <end position="377"/>
    </location>
</feature>
<dbReference type="PROSITE" id="PS00108">
    <property type="entry name" value="PROTEIN_KINASE_ST"/>
    <property type="match status" value="1"/>
</dbReference>
<evidence type="ECO:0000256" key="3">
    <source>
        <dbReference type="PROSITE-ProRule" id="PRU00023"/>
    </source>
</evidence>
<dbReference type="Proteomes" id="UP000256328">
    <property type="component" value="Unassembled WGS sequence"/>
</dbReference>
<dbReference type="Pfam" id="PF00069">
    <property type="entry name" value="Pkinase"/>
    <property type="match status" value="1"/>
</dbReference>
<dbReference type="Pfam" id="PF12796">
    <property type="entry name" value="Ank_2"/>
    <property type="match status" value="1"/>
</dbReference>
<reference evidence="5 6" key="1">
    <citation type="journal article" date="2018" name="IMA Fungus">
        <title>IMA Genome-F 9: Draft genome sequence of Annulohypoxylon stygium, Aspergillus mulundensis, Berkeleyomyces basicola (syn. Thielaviopsis basicola), Ceratocystis smalleyi, two Cercospora beticola strains, Coleophoma cylindrospora, Fusarium fracticaudum, Phialophora cf. hyalina, and Morchella septimelata.</title>
        <authorList>
            <person name="Wingfield B.D."/>
            <person name="Bills G.F."/>
            <person name="Dong Y."/>
            <person name="Huang W."/>
            <person name="Nel W.J."/>
            <person name="Swalarsk-Parry B.S."/>
            <person name="Vaghefi N."/>
            <person name="Wilken P.M."/>
            <person name="An Z."/>
            <person name="de Beer Z.W."/>
            <person name="De Vos L."/>
            <person name="Chen L."/>
            <person name="Duong T.A."/>
            <person name="Gao Y."/>
            <person name="Hammerbacher A."/>
            <person name="Kikkert J.R."/>
            <person name="Li Y."/>
            <person name="Li H."/>
            <person name="Li K."/>
            <person name="Li Q."/>
            <person name="Liu X."/>
            <person name="Ma X."/>
            <person name="Naidoo K."/>
            <person name="Pethybridge S.J."/>
            <person name="Sun J."/>
            <person name="Steenkamp E.T."/>
            <person name="van der Nest M.A."/>
            <person name="van Wyk S."/>
            <person name="Wingfield M.J."/>
            <person name="Xiong C."/>
            <person name="Yue Q."/>
            <person name="Zhang X."/>
        </authorList>
    </citation>
    <scope>NUCLEOTIDE SEQUENCE [LARGE SCALE GENOMIC DNA]</scope>
    <source>
        <strain evidence="5 6">BP5796</strain>
    </source>
</reference>
<dbReference type="PANTHER" id="PTHR24198:SF165">
    <property type="entry name" value="ANKYRIN REPEAT-CONTAINING PROTEIN-RELATED"/>
    <property type="match status" value="1"/>
</dbReference>
<name>A0A3D8QL06_9HELO</name>
<dbReference type="Pfam" id="PF00023">
    <property type="entry name" value="Ank"/>
    <property type="match status" value="1"/>
</dbReference>